<reference evidence="2 3" key="1">
    <citation type="journal article" date="2008" name="Nature">
        <title>The genome of Laccaria bicolor provides insights into mycorrhizal symbiosis.</title>
        <authorList>
            <person name="Martin F."/>
            <person name="Aerts A."/>
            <person name="Ahren D."/>
            <person name="Brun A."/>
            <person name="Danchin E.G.J."/>
            <person name="Duchaussoy F."/>
            <person name="Gibon J."/>
            <person name="Kohler A."/>
            <person name="Lindquist E."/>
            <person name="Pereda V."/>
            <person name="Salamov A."/>
            <person name="Shapiro H.J."/>
            <person name="Wuyts J."/>
            <person name="Blaudez D."/>
            <person name="Buee M."/>
            <person name="Brokstein P."/>
            <person name="Canbaeck B."/>
            <person name="Cohen D."/>
            <person name="Courty P.E."/>
            <person name="Coutinho P.M."/>
            <person name="Delaruelle C."/>
            <person name="Detter J.C."/>
            <person name="Deveau A."/>
            <person name="DiFazio S."/>
            <person name="Duplessis S."/>
            <person name="Fraissinet-Tachet L."/>
            <person name="Lucic E."/>
            <person name="Frey-Klett P."/>
            <person name="Fourrey C."/>
            <person name="Feussner I."/>
            <person name="Gay G."/>
            <person name="Grimwood J."/>
            <person name="Hoegger P.J."/>
            <person name="Jain P."/>
            <person name="Kilaru S."/>
            <person name="Labbe J."/>
            <person name="Lin Y.C."/>
            <person name="Legue V."/>
            <person name="Le Tacon F."/>
            <person name="Marmeisse R."/>
            <person name="Melayah D."/>
            <person name="Montanini B."/>
            <person name="Muratet M."/>
            <person name="Nehls U."/>
            <person name="Niculita-Hirzel H."/>
            <person name="Oudot-Le Secq M.P."/>
            <person name="Peter M."/>
            <person name="Quesneville H."/>
            <person name="Rajashekar B."/>
            <person name="Reich M."/>
            <person name="Rouhier N."/>
            <person name="Schmutz J."/>
            <person name="Yin T."/>
            <person name="Chalot M."/>
            <person name="Henrissat B."/>
            <person name="Kuees U."/>
            <person name="Lucas S."/>
            <person name="Van de Peer Y."/>
            <person name="Podila G.K."/>
            <person name="Polle A."/>
            <person name="Pukkila P.J."/>
            <person name="Richardson P.M."/>
            <person name="Rouze P."/>
            <person name="Sanders I.R."/>
            <person name="Stajich J.E."/>
            <person name="Tunlid A."/>
            <person name="Tuskan G."/>
            <person name="Grigoriev I.V."/>
        </authorList>
    </citation>
    <scope>NUCLEOTIDE SEQUENCE [LARGE SCALE GENOMIC DNA]</scope>
    <source>
        <strain evidence="3">S238N-H82 / ATCC MYA-4686</strain>
    </source>
</reference>
<feature type="compositionally biased region" description="Acidic residues" evidence="1">
    <location>
        <begin position="771"/>
        <end position="784"/>
    </location>
</feature>
<protein>
    <submittedName>
        <fullName evidence="2">Predicted protein</fullName>
    </submittedName>
</protein>
<evidence type="ECO:0000256" key="1">
    <source>
        <dbReference type="SAM" id="MobiDB-lite"/>
    </source>
</evidence>
<name>B0DJ36_LACBS</name>
<evidence type="ECO:0000313" key="2">
    <source>
        <dbReference type="EMBL" id="EDR05334.1"/>
    </source>
</evidence>
<dbReference type="KEGG" id="lbc:LACBIDRAFT_329745"/>
<feature type="region of interest" description="Disordered" evidence="1">
    <location>
        <begin position="36"/>
        <end position="149"/>
    </location>
</feature>
<feature type="compositionally biased region" description="Acidic residues" evidence="1">
    <location>
        <begin position="89"/>
        <end position="101"/>
    </location>
</feature>
<organism evidence="3">
    <name type="scientific">Laccaria bicolor (strain S238N-H82 / ATCC MYA-4686)</name>
    <name type="common">Bicoloured deceiver</name>
    <name type="synonym">Laccaria laccata var. bicolor</name>
    <dbReference type="NCBI Taxonomy" id="486041"/>
    <lineage>
        <taxon>Eukaryota</taxon>
        <taxon>Fungi</taxon>
        <taxon>Dikarya</taxon>
        <taxon>Basidiomycota</taxon>
        <taxon>Agaricomycotina</taxon>
        <taxon>Agaricomycetes</taxon>
        <taxon>Agaricomycetidae</taxon>
        <taxon>Agaricales</taxon>
        <taxon>Agaricineae</taxon>
        <taxon>Hydnangiaceae</taxon>
        <taxon>Laccaria</taxon>
    </lineage>
</organism>
<feature type="region of interest" description="Disordered" evidence="1">
    <location>
        <begin position="722"/>
        <end position="790"/>
    </location>
</feature>
<accession>B0DJ36</accession>
<dbReference type="Proteomes" id="UP000001194">
    <property type="component" value="Unassembled WGS sequence"/>
</dbReference>
<dbReference type="OrthoDB" id="3023239at2759"/>
<feature type="compositionally biased region" description="Basic and acidic residues" evidence="1">
    <location>
        <begin position="44"/>
        <end position="88"/>
    </location>
</feature>
<dbReference type="GeneID" id="6079557"/>
<dbReference type="InParanoid" id="B0DJ36"/>
<feature type="compositionally biased region" description="Basic and acidic residues" evidence="1">
    <location>
        <begin position="740"/>
        <end position="770"/>
    </location>
</feature>
<sequence length="1342" mass="150806">MALGRWRWGALLDNSTATQSPGNGVRTALLFDGVVLPPPRRAPARTDGRKLRPRQEVVSERTRGIRDGALGEDRSSPGSDLDYHGDSDSDKDDSDSDEEEYNLPTKRKVGEPTHPPLSNKKRKTDGKKYESQSTKRAQRGSTQETEAAVETRHSLYALRLGKNPRKTRSEMAPFLEDRRSTMENFMPTQSSLYTAQFRLCSSVSQKNEHPETSCDLLELLDLVYSAELKAIVCRPHSMLLPLNAIPSHLRKRHPHLKLDRSTQHDIVTHIRDWLSSDALQSPETAILPETLSMPLMLSPKTIRYRFLCPKCSQWIARNDSYRGCPEAEFYSHMKKIHAISKRPKTVKGSWCQVIHIYTYKKGRPKDHLFCLPNYTPDDLPITPSFTTKTYDASPNSTWFRELKWPQHRASILAEIPLEKLVLAQLNERDRYIEKGLLHVRAKLTAYLRNGQDFISSLHGAHEGCFKTQDEKHLAFFRLINDENIPSYRGPLMKVIAMLVRLAALVQSKKDADKQVVKSLFLGHDNQLSESRRLCDVLVAMKGKASAGNDHISRALHRLLRSLLCPESLSDQDIACPTELFVFLESLTDNAVGYRTAASVKGHCCKLQFGFRMIYIHIVRMEAHQISDYMPFEKKATPVQVLGRLRPVRVIHGHQFCLLVVGHRLLRIPVHFSQSAMPEELAKEDGIDTIKVRPRVSQSTTTQSRGNGVRTVLLFDGVVLPPPRRAPARTDGRKLRPRQKVVSERTKGIRDGALGEDRSSPGSDLDYRGDSDSDEDDSDSDEEEYNLPTKRKVGDAFQKYQKYISQEQRLDFISPFGRNTHIWMVAAAGAKNEPVGAQLNVSIMDGTIKVSHAGDATSLPKTIRLRCWAKAAQNSIVEFRDSVEQLLPDSICASTFPLEKLSDNLLSSDAPHKQAANAISLGTWTATVREALFKTGEKRHGIFNSLGVSSLAARKWFNKEQTSVLPSLAKVLAFSCGIGLQEFKYGQICFSPEGHSNRNVWMLKNGLIVINDPVKSFGWKSTCTRLFALPREVTKHLALYLYVIRPIAIELLGHLGQEVPYYSSNIWAHVQRPRPCEGANPWIWSGSRVSGLIQSATNKWLGVVLTPTLIQRIESQLFSKYLPALSVADEQSPVDQQAQHVCHTSLAHYGWVSHFPPIKHLRLHQPIRHLALSEIWHALLHLGPVNDSWKNTVAESPLAATLNGLQAALGVARYLVPGQYKIRSAENAQSVLQSLPFVYGSQADAILGDPVLQKVTSSLCRNSAQNKPTLDDVADAAVIIIQELQRWSFTGATNPSVMDSGDLLLYEDLRMELLGKYRKLKSEDEQTWATFCADVFNFHNSMI</sequence>
<dbReference type="EMBL" id="DS547113">
    <property type="protein sequence ID" value="EDR05334.1"/>
    <property type="molecule type" value="Genomic_DNA"/>
</dbReference>
<keyword evidence="3" id="KW-1185">Reference proteome</keyword>
<proteinExistence type="predicted"/>
<evidence type="ECO:0000313" key="3">
    <source>
        <dbReference type="Proteomes" id="UP000001194"/>
    </source>
</evidence>
<gene>
    <name evidence="2" type="ORF">LACBIDRAFT_329745</name>
</gene>
<feature type="compositionally biased region" description="Polar residues" evidence="1">
    <location>
        <begin position="131"/>
        <end position="145"/>
    </location>
</feature>
<dbReference type="RefSeq" id="XP_001883892.1">
    <property type="nucleotide sequence ID" value="XM_001883857.1"/>
</dbReference>
<dbReference type="HOGENOM" id="CLU_005823_0_0_1"/>